<organism evidence="2 3">
    <name type="scientific">Prorocentrum cordatum</name>
    <dbReference type="NCBI Taxonomy" id="2364126"/>
    <lineage>
        <taxon>Eukaryota</taxon>
        <taxon>Sar</taxon>
        <taxon>Alveolata</taxon>
        <taxon>Dinophyceae</taxon>
        <taxon>Prorocentrales</taxon>
        <taxon>Prorocentraceae</taxon>
        <taxon>Prorocentrum</taxon>
    </lineage>
</organism>
<evidence type="ECO:0000313" key="3">
    <source>
        <dbReference type="Proteomes" id="UP001189429"/>
    </source>
</evidence>
<dbReference type="EMBL" id="CAUYUJ010003936">
    <property type="protein sequence ID" value="CAK0807452.1"/>
    <property type="molecule type" value="Genomic_DNA"/>
</dbReference>
<keyword evidence="1" id="KW-0812">Transmembrane</keyword>
<proteinExistence type="predicted"/>
<evidence type="ECO:0000256" key="1">
    <source>
        <dbReference type="SAM" id="Phobius"/>
    </source>
</evidence>
<sequence length="507" mass="53222">MNVGVSAKVAAEGEGSMATEAAYQSGAKWFQFQTDYYFDHDVTVVFGTGGYDGDEHYQYSSNGTYRRVRRVKILMQCRPSACAQGAAAPGLAQGATACSLCACGAVGLGARCVAGEALLGARRGVDEGHSFQVLAWGGDSAELTSPPVFELNLMAHRAGAQLALFLALVVVAQQALSAFGRPVTLLGEDYLARVSIAKIAFCMLVLFRQVVWALPPVQHAAPPEVWRVLGATLVLDALVLALRRIPAEERRGGLTLLWRLGQGACRSTGDFLPFTLMFLLWLASVAVIGAASLLPGLALLFRQALFDIKFRRQHSGSVQLAALAARLAARLASAVALGLPGATGRAADSAAEGGWLRCDLNIAACWLALEAKIALDLWVSRRAAPGLGPGGRPSQVMWAVAVLGSIVLAAMDHGVLHSCCGETGAAAHARPVSGVGRPPRGGGALAAAAQDAALALCIASCLRIHGALLVRWAGRTRRLALTTYYDPSGVVFCDAPQHRAGQDAFMW</sequence>
<keyword evidence="1" id="KW-1133">Transmembrane helix</keyword>
<protein>
    <submittedName>
        <fullName evidence="2">Uncharacterized protein</fullName>
    </submittedName>
</protein>
<dbReference type="Proteomes" id="UP001189429">
    <property type="component" value="Unassembled WGS sequence"/>
</dbReference>
<feature type="transmembrane region" description="Helical" evidence="1">
    <location>
        <begin position="278"/>
        <end position="301"/>
    </location>
</feature>
<evidence type="ECO:0000313" key="2">
    <source>
        <dbReference type="EMBL" id="CAK0807452.1"/>
    </source>
</evidence>
<accession>A0ABN9QMV2</accession>
<gene>
    <name evidence="2" type="ORF">PCOR1329_LOCUS13332</name>
</gene>
<keyword evidence="3" id="KW-1185">Reference proteome</keyword>
<comment type="caution">
    <text evidence="2">The sequence shown here is derived from an EMBL/GenBank/DDBJ whole genome shotgun (WGS) entry which is preliminary data.</text>
</comment>
<keyword evidence="1" id="KW-0472">Membrane</keyword>
<reference evidence="2" key="1">
    <citation type="submission" date="2023-10" db="EMBL/GenBank/DDBJ databases">
        <authorList>
            <person name="Chen Y."/>
            <person name="Shah S."/>
            <person name="Dougan E. K."/>
            <person name="Thang M."/>
            <person name="Chan C."/>
        </authorList>
    </citation>
    <scope>NUCLEOTIDE SEQUENCE [LARGE SCALE GENOMIC DNA]</scope>
</reference>
<name>A0ABN9QMV2_9DINO</name>